<dbReference type="RefSeq" id="WP_185072359.1">
    <property type="nucleotide sequence ID" value="NZ_JACHMB010000001.1"/>
</dbReference>
<evidence type="ECO:0000313" key="2">
    <source>
        <dbReference type="Proteomes" id="UP000579153"/>
    </source>
</evidence>
<dbReference type="Proteomes" id="UP000579153">
    <property type="component" value="Unassembled WGS sequence"/>
</dbReference>
<keyword evidence="2" id="KW-1185">Reference proteome</keyword>
<accession>A0A7W9G849</accession>
<proteinExistence type="predicted"/>
<evidence type="ECO:0000313" key="1">
    <source>
        <dbReference type="EMBL" id="MBB5778980.1"/>
    </source>
</evidence>
<dbReference type="AlphaFoldDB" id="A0A7W9G849"/>
<dbReference type="EMBL" id="JACHMB010000001">
    <property type="protein sequence ID" value="MBB5778980.1"/>
    <property type="molecule type" value="Genomic_DNA"/>
</dbReference>
<protein>
    <submittedName>
        <fullName evidence="1">Uncharacterized protein</fullName>
    </submittedName>
</protein>
<sequence length="47" mass="5145">MHEPDNSPVVRELRAFTEWVGADRKPTATGQITLADARTLVGRRPAG</sequence>
<organism evidence="1 2">
    <name type="scientific">Nonomuraea jabiensis</name>
    <dbReference type="NCBI Taxonomy" id="882448"/>
    <lineage>
        <taxon>Bacteria</taxon>
        <taxon>Bacillati</taxon>
        <taxon>Actinomycetota</taxon>
        <taxon>Actinomycetes</taxon>
        <taxon>Streptosporangiales</taxon>
        <taxon>Streptosporangiaceae</taxon>
        <taxon>Nonomuraea</taxon>
    </lineage>
</organism>
<reference evidence="1 2" key="1">
    <citation type="submission" date="2020-08" db="EMBL/GenBank/DDBJ databases">
        <title>Sequencing the genomes of 1000 actinobacteria strains.</title>
        <authorList>
            <person name="Klenk H.-P."/>
        </authorList>
    </citation>
    <scope>NUCLEOTIDE SEQUENCE [LARGE SCALE GENOMIC DNA]</scope>
    <source>
        <strain evidence="1 2">DSM 45507</strain>
    </source>
</reference>
<name>A0A7W9G849_9ACTN</name>
<comment type="caution">
    <text evidence="1">The sequence shown here is derived from an EMBL/GenBank/DDBJ whole genome shotgun (WGS) entry which is preliminary data.</text>
</comment>
<gene>
    <name evidence="1" type="ORF">HD596_005736</name>
</gene>